<keyword evidence="3" id="KW-0227">DNA damage</keyword>
<dbReference type="GO" id="GO:0000812">
    <property type="term" value="C:Swr1 complex"/>
    <property type="evidence" value="ECO:0007669"/>
    <property type="project" value="UniProtKB-UniRule"/>
</dbReference>
<dbReference type="AlphaFoldDB" id="A0AAV0AKA2"/>
<protein>
    <recommendedName>
        <fullName evidence="3">Protein AF-9 homolog</fullName>
    </recommendedName>
</protein>
<keyword evidence="3" id="KW-0805">Transcription regulation</keyword>
<comment type="domain">
    <text evidence="3">The coiled-coil domain is required for assembly into the NuA4 complex.</text>
</comment>
<comment type="function">
    <text evidence="3">Component of the SWR1 complex which mediates the ATP-dependent exchange of histone H2A for an H2A variant leading to transcriptional regulation of selected genes by chromatin remodeling. Component of the NuA4 histone acetyltransferase complex which is involved in transcriptional activation of selected genes principally by acetylation of nucleosomal histones H4 and H2A. The NuA4 complex is also involved in DNA repair. Yaf9 may also be required for viability in conditions in which the structural integrity of the spindle is compromised.</text>
</comment>
<evidence type="ECO:0000259" key="5">
    <source>
        <dbReference type="PROSITE" id="PS51037"/>
    </source>
</evidence>
<dbReference type="Pfam" id="PF03366">
    <property type="entry name" value="YEATS"/>
    <property type="match status" value="1"/>
</dbReference>
<keyword evidence="3" id="KW-0963">Cytoplasm</keyword>
<keyword evidence="7" id="KW-1185">Reference proteome</keyword>
<dbReference type="Gene3D" id="2.60.40.1970">
    <property type="entry name" value="YEATS domain"/>
    <property type="match status" value="1"/>
</dbReference>
<evidence type="ECO:0000313" key="7">
    <source>
        <dbReference type="Proteomes" id="UP001153365"/>
    </source>
</evidence>
<keyword evidence="3" id="KW-0010">Activator</keyword>
<evidence type="ECO:0000313" key="6">
    <source>
        <dbReference type="EMBL" id="CAH7669022.1"/>
    </source>
</evidence>
<dbReference type="InterPro" id="IPR005033">
    <property type="entry name" value="YEATS"/>
</dbReference>
<dbReference type="InterPro" id="IPR055129">
    <property type="entry name" value="YEATS_dom"/>
</dbReference>
<feature type="compositionally biased region" description="Acidic residues" evidence="4">
    <location>
        <begin position="157"/>
        <end position="167"/>
    </location>
</feature>
<organism evidence="6 7">
    <name type="scientific">Phakopsora pachyrhizi</name>
    <name type="common">Asian soybean rust disease fungus</name>
    <dbReference type="NCBI Taxonomy" id="170000"/>
    <lineage>
        <taxon>Eukaryota</taxon>
        <taxon>Fungi</taxon>
        <taxon>Dikarya</taxon>
        <taxon>Basidiomycota</taxon>
        <taxon>Pucciniomycotina</taxon>
        <taxon>Pucciniomycetes</taxon>
        <taxon>Pucciniales</taxon>
        <taxon>Phakopsoraceae</taxon>
        <taxon>Phakopsora</taxon>
    </lineage>
</organism>
<comment type="subunit">
    <text evidence="3">Component of the SWR1 chromatin-remodeling complex and of the NuA4 histone acetyltransferase complex.</text>
</comment>
<gene>
    <name evidence="3" type="primary">YAF9</name>
    <name evidence="6" type="ORF">PPACK8108_LOCUS3581</name>
</gene>
<dbReference type="Proteomes" id="UP001153365">
    <property type="component" value="Unassembled WGS sequence"/>
</dbReference>
<keyword evidence="3" id="KW-0234">DNA repair</keyword>
<feature type="domain" description="YEATS" evidence="5">
    <location>
        <begin position="6"/>
        <end position="239"/>
    </location>
</feature>
<sequence length="315" mass="36316">MTDKKRLKGITVHRPIVYGSIATMIPVEERIANPDHNMRWTVALRSATSPTPDSDILKQRSIEGDIIGGADDLSHFIKKVSFKLHDSYPNPLRTIDRAPYEINETGWGEFLIYIKIYFVSESGEKPLQFQHGLKLHDWLPDPISIPEHQPWLRSTIPDDDDNDEENESVLKNDYEQPEQLERTSPGDLNSSNQDLSSTTLTTRSDPLSPNSSKLIHSWQYDEIVFTEPNETFYHRLLSNPMTSLPIKNRFPEDLVRQIGPKGECGEFSLEIEEKEFKKLSWAKMKVLIETDRLRGALVRSEKELNEIKRFIQKST</sequence>
<dbReference type="InterPro" id="IPR038704">
    <property type="entry name" value="YEAST_sf"/>
</dbReference>
<keyword evidence="3" id="KW-0175">Coiled coil</keyword>
<dbReference type="GO" id="GO:0006355">
    <property type="term" value="P:regulation of DNA-templated transcription"/>
    <property type="evidence" value="ECO:0007669"/>
    <property type="project" value="InterPro"/>
</dbReference>
<dbReference type="EMBL" id="CALTRL010000634">
    <property type="protein sequence ID" value="CAH7669022.1"/>
    <property type="molecule type" value="Genomic_DNA"/>
</dbReference>
<evidence type="ECO:0000256" key="3">
    <source>
        <dbReference type="RuleBase" id="RU367117"/>
    </source>
</evidence>
<dbReference type="GO" id="GO:0006325">
    <property type="term" value="P:chromatin organization"/>
    <property type="evidence" value="ECO:0007669"/>
    <property type="project" value="UniProtKB-KW"/>
</dbReference>
<keyword evidence="3" id="KW-0804">Transcription</keyword>
<dbReference type="PROSITE" id="PS51037">
    <property type="entry name" value="YEATS"/>
    <property type="match status" value="1"/>
</dbReference>
<accession>A0AAV0AKA2</accession>
<evidence type="ECO:0000256" key="1">
    <source>
        <dbReference type="ARBA" id="ARBA00023242"/>
    </source>
</evidence>
<keyword evidence="3" id="KW-0156">Chromatin regulator</keyword>
<comment type="subcellular location">
    <subcellularLocation>
        <location evidence="3">Nucleus</location>
    </subcellularLocation>
    <subcellularLocation>
        <location evidence="3">Cytoplasm</location>
    </subcellularLocation>
</comment>
<feature type="compositionally biased region" description="Low complexity" evidence="4">
    <location>
        <begin position="194"/>
        <end position="209"/>
    </location>
</feature>
<dbReference type="PANTHER" id="PTHR23195">
    <property type="entry name" value="YEATS DOMAIN"/>
    <property type="match status" value="1"/>
</dbReference>
<dbReference type="GO" id="GO:0005737">
    <property type="term" value="C:cytoplasm"/>
    <property type="evidence" value="ECO:0007669"/>
    <property type="project" value="UniProtKB-SubCell"/>
</dbReference>
<proteinExistence type="inferred from homology"/>
<name>A0AAV0AKA2_PHAPC</name>
<feature type="region of interest" description="Disordered" evidence="4">
    <location>
        <begin position="149"/>
        <end position="211"/>
    </location>
</feature>
<keyword evidence="1 2" id="KW-0539">Nucleus</keyword>
<comment type="similarity">
    <text evidence="3">Belongs to the YAF9 family.</text>
</comment>
<comment type="caution">
    <text evidence="6">The sequence shown here is derived from an EMBL/GenBank/DDBJ whole genome shotgun (WGS) entry which is preliminary data.</text>
</comment>
<reference evidence="6" key="1">
    <citation type="submission" date="2022-06" db="EMBL/GenBank/DDBJ databases">
        <authorList>
            <consortium name="SYNGENTA / RWTH Aachen University"/>
        </authorList>
    </citation>
    <scope>NUCLEOTIDE SEQUENCE</scope>
</reference>
<dbReference type="GO" id="GO:0006281">
    <property type="term" value="P:DNA repair"/>
    <property type="evidence" value="ECO:0007669"/>
    <property type="project" value="UniProtKB-UniRule"/>
</dbReference>
<evidence type="ECO:0000256" key="4">
    <source>
        <dbReference type="SAM" id="MobiDB-lite"/>
    </source>
</evidence>
<evidence type="ECO:0000256" key="2">
    <source>
        <dbReference type="PROSITE-ProRule" id="PRU00376"/>
    </source>
</evidence>